<gene>
    <name evidence="2" type="ORF">LCGC14_0225610</name>
</gene>
<protein>
    <recommendedName>
        <fullName evidence="1">Xylose isomerase-like TIM barrel domain-containing protein</fullName>
    </recommendedName>
</protein>
<organism evidence="2">
    <name type="scientific">marine sediment metagenome</name>
    <dbReference type="NCBI Taxonomy" id="412755"/>
    <lineage>
        <taxon>unclassified sequences</taxon>
        <taxon>metagenomes</taxon>
        <taxon>ecological metagenomes</taxon>
    </lineage>
</organism>
<comment type="caution">
    <text evidence="2">The sequence shown here is derived from an EMBL/GenBank/DDBJ whole genome shotgun (WGS) entry which is preliminary data.</text>
</comment>
<dbReference type="SUPFAM" id="SSF51658">
    <property type="entry name" value="Xylose isomerase-like"/>
    <property type="match status" value="1"/>
</dbReference>
<evidence type="ECO:0000259" key="1">
    <source>
        <dbReference type="Pfam" id="PF01261"/>
    </source>
</evidence>
<dbReference type="InterPro" id="IPR036237">
    <property type="entry name" value="Xyl_isomerase-like_sf"/>
</dbReference>
<sequence>MLRLGGPIFEDCSSYEEMAQAHRTLGYRAAYCPVNELDSDKIADARKAFEAADVKIAETGAWVNLVTPNEEHRKANIEHTVKMLTIADEIGAGCCVTFIGSWDPDTAFGPHPSNLAPEGFDLAVETVRTVIDDAAPKRAKFSLEMMQLVLPDSVDTYVELIEAVDRPQFGVHMDPVNMIVSPRLYYSTGDMIRDCFARLGDKIVSCHAKDLTMRGDLALHIDEIRPGLGNLDYAAFLTGLSKMDEPAPLLLEHLASEEEYTQARQHIVSVGKGLGLSFE</sequence>
<dbReference type="PANTHER" id="PTHR12110:SF21">
    <property type="entry name" value="XYLOSE ISOMERASE-LIKE TIM BARREL DOMAIN-CONTAINING PROTEIN"/>
    <property type="match status" value="1"/>
</dbReference>
<dbReference type="Gene3D" id="3.20.20.150">
    <property type="entry name" value="Divalent-metal-dependent TIM barrel enzymes"/>
    <property type="match status" value="1"/>
</dbReference>
<feature type="domain" description="Xylose isomerase-like TIM barrel" evidence="1">
    <location>
        <begin position="33"/>
        <end position="266"/>
    </location>
</feature>
<name>A0A0F9XFL0_9ZZZZ</name>
<dbReference type="InterPro" id="IPR013022">
    <property type="entry name" value="Xyl_isomerase-like_TIM-brl"/>
</dbReference>
<evidence type="ECO:0000313" key="2">
    <source>
        <dbReference type="EMBL" id="KKN90618.1"/>
    </source>
</evidence>
<reference evidence="2" key="1">
    <citation type="journal article" date="2015" name="Nature">
        <title>Complex archaea that bridge the gap between prokaryotes and eukaryotes.</title>
        <authorList>
            <person name="Spang A."/>
            <person name="Saw J.H."/>
            <person name="Jorgensen S.L."/>
            <person name="Zaremba-Niedzwiedzka K."/>
            <person name="Martijn J."/>
            <person name="Lind A.E."/>
            <person name="van Eijk R."/>
            <person name="Schleper C."/>
            <person name="Guy L."/>
            <person name="Ettema T.J."/>
        </authorList>
    </citation>
    <scope>NUCLEOTIDE SEQUENCE</scope>
</reference>
<proteinExistence type="predicted"/>
<accession>A0A0F9XFL0</accession>
<dbReference type="AlphaFoldDB" id="A0A0F9XFL0"/>
<dbReference type="PANTHER" id="PTHR12110">
    <property type="entry name" value="HYDROXYPYRUVATE ISOMERASE"/>
    <property type="match status" value="1"/>
</dbReference>
<dbReference type="EMBL" id="LAZR01000108">
    <property type="protein sequence ID" value="KKN90618.1"/>
    <property type="molecule type" value="Genomic_DNA"/>
</dbReference>
<dbReference type="InterPro" id="IPR050312">
    <property type="entry name" value="IolE/XylAMocC-like"/>
</dbReference>
<dbReference type="Pfam" id="PF01261">
    <property type="entry name" value="AP_endonuc_2"/>
    <property type="match status" value="1"/>
</dbReference>